<name>A0A368F982_ANCCA</name>
<comment type="caution">
    <text evidence="1">The sequence shown here is derived from an EMBL/GenBank/DDBJ whole genome shotgun (WGS) entry which is preliminary data.</text>
</comment>
<organism evidence="1 2">
    <name type="scientific">Ancylostoma caninum</name>
    <name type="common">Dog hookworm</name>
    <dbReference type="NCBI Taxonomy" id="29170"/>
    <lineage>
        <taxon>Eukaryota</taxon>
        <taxon>Metazoa</taxon>
        <taxon>Ecdysozoa</taxon>
        <taxon>Nematoda</taxon>
        <taxon>Chromadorea</taxon>
        <taxon>Rhabditida</taxon>
        <taxon>Rhabditina</taxon>
        <taxon>Rhabditomorpha</taxon>
        <taxon>Strongyloidea</taxon>
        <taxon>Ancylostomatidae</taxon>
        <taxon>Ancylostomatinae</taxon>
        <taxon>Ancylostoma</taxon>
    </lineage>
</organism>
<proteinExistence type="predicted"/>
<dbReference type="EMBL" id="JOJR01004169">
    <property type="protein sequence ID" value="RCN27425.1"/>
    <property type="molecule type" value="Genomic_DNA"/>
</dbReference>
<keyword evidence="2" id="KW-1185">Reference proteome</keyword>
<gene>
    <name evidence="1" type="ORF">ANCCAN_26840</name>
</gene>
<dbReference type="AlphaFoldDB" id="A0A368F982"/>
<reference evidence="1 2" key="1">
    <citation type="submission" date="2014-10" db="EMBL/GenBank/DDBJ databases">
        <title>Draft genome of the hookworm Ancylostoma caninum.</title>
        <authorList>
            <person name="Mitreva M."/>
        </authorList>
    </citation>
    <scope>NUCLEOTIDE SEQUENCE [LARGE SCALE GENOMIC DNA]</scope>
    <source>
        <strain evidence="1 2">Baltimore</strain>
    </source>
</reference>
<sequence>MLLLHSHSVYTNGGSIVGGRGYKSSGRWQVGIRLVLLSSAVVVRGAPVVSRCLRVGSIPVGRFHFKLRDYAVLF</sequence>
<dbReference type="OrthoDB" id="10525451at2759"/>
<accession>A0A368F982</accession>
<evidence type="ECO:0000313" key="2">
    <source>
        <dbReference type="Proteomes" id="UP000252519"/>
    </source>
</evidence>
<protein>
    <submittedName>
        <fullName evidence="1">Uncharacterized protein</fullName>
    </submittedName>
</protein>
<evidence type="ECO:0000313" key="1">
    <source>
        <dbReference type="EMBL" id="RCN27425.1"/>
    </source>
</evidence>
<dbReference type="Proteomes" id="UP000252519">
    <property type="component" value="Unassembled WGS sequence"/>
</dbReference>